<dbReference type="PANTHER" id="PTHR31973">
    <property type="entry name" value="POLYPROTEIN, PUTATIVE-RELATED"/>
    <property type="match status" value="1"/>
</dbReference>
<dbReference type="InterPro" id="IPR018289">
    <property type="entry name" value="MULE_transposase_dom"/>
</dbReference>
<name>A0AAV3P6N1_LITER</name>
<keyword evidence="8" id="KW-1185">Reference proteome</keyword>
<accession>A0AAV3P6N1</accession>
<evidence type="ECO:0000256" key="2">
    <source>
        <dbReference type="ARBA" id="ARBA00022771"/>
    </source>
</evidence>
<dbReference type="AlphaFoldDB" id="A0AAV3P6N1"/>
<evidence type="ECO:0000256" key="5">
    <source>
        <dbReference type="SAM" id="MobiDB-lite"/>
    </source>
</evidence>
<dbReference type="PROSITE" id="PS50966">
    <property type="entry name" value="ZF_SWIM"/>
    <property type="match status" value="1"/>
</dbReference>
<dbReference type="PANTHER" id="PTHR31973:SF171">
    <property type="entry name" value="OS12G0597300 PROTEIN"/>
    <property type="match status" value="1"/>
</dbReference>
<dbReference type="GO" id="GO:0008270">
    <property type="term" value="F:zinc ion binding"/>
    <property type="evidence" value="ECO:0007669"/>
    <property type="project" value="UniProtKB-KW"/>
</dbReference>
<evidence type="ECO:0000256" key="1">
    <source>
        <dbReference type="ARBA" id="ARBA00022723"/>
    </source>
</evidence>
<dbReference type="Proteomes" id="UP001454036">
    <property type="component" value="Unassembled WGS sequence"/>
</dbReference>
<comment type="caution">
    <text evidence="7">The sequence shown here is derived from an EMBL/GenBank/DDBJ whole genome shotgun (WGS) entry which is preliminary data.</text>
</comment>
<protein>
    <recommendedName>
        <fullName evidence="6">SWIM-type domain-containing protein</fullName>
    </recommendedName>
</protein>
<sequence>MESHEVILDQNRNIMVGQNQQGIISHSHDVGSTQTRSSELEENHEDDFGLAADHDAEMDLHGKGKDNVEENGDQEPEHEVDQIHGNEDREMILHEHNNNIAASDEDQIDVLDNHELNENLELALVEDQEINIGEMHEIGLEDGQLILSPSQHVLQVRTMVVSSDYQLHVGQEFSDVHGCRRALRDTAIALHFEMQTIKSDKTRFTAKCATEGCPWRIHAAKLPGVPTFTIRTINNSHTCGGIGHLGHQQASVQWVAKSVEQKLRENPNYKPKEILEEIHKTHGITLSYKQAWRGKERIMAAMRGSFEEGYRLLPQYCEQIKRTNPGSIASVYGHLDDNSFQHLFISFQACIYGFLNACRPLIGLDRTYLKSKYLGTLLLATGFDGDGGLFPLAFGVVDEENDENWMWFLSELHNLLEINTENMPRLTILSDRQKGIVDSVEANFPTAFHGFCMRHLSESFRKEFNNTMLVNLLWEAAHALTVIEFESKVLEVEEVSPDAAYWIRSIPPRLWATAYFEGTRFGHLIANIVESLNSWILEASGLPVVEMMEYIRRQLMIWFNERRETSMQWTSILVPSAERSVAEALERARTYQVLRANEAEFEVISHEGTNIVDIRNRCCLCRGWQLYGLPCAHAVSALLSCRQNVHRFTESCFTVTTYRKAYSQTIHPIPDKTLWKELSEGDPNASQAEEVLILPPKSLRLPGRPRKKRIRSEDRGRNKRVVHCSRCNQIGHFRTTCAAPI</sequence>
<dbReference type="EMBL" id="BAABME010000817">
    <property type="protein sequence ID" value="GAA0145683.1"/>
    <property type="molecule type" value="Genomic_DNA"/>
</dbReference>
<dbReference type="SMART" id="SM00575">
    <property type="entry name" value="ZnF_PMZ"/>
    <property type="match status" value="1"/>
</dbReference>
<evidence type="ECO:0000259" key="6">
    <source>
        <dbReference type="PROSITE" id="PS50966"/>
    </source>
</evidence>
<dbReference type="Pfam" id="PF10551">
    <property type="entry name" value="MULE"/>
    <property type="match status" value="1"/>
</dbReference>
<evidence type="ECO:0000313" key="7">
    <source>
        <dbReference type="EMBL" id="GAA0145683.1"/>
    </source>
</evidence>
<keyword evidence="1" id="KW-0479">Metal-binding</keyword>
<reference evidence="7 8" key="1">
    <citation type="submission" date="2024-01" db="EMBL/GenBank/DDBJ databases">
        <title>The complete chloroplast genome sequence of Lithospermum erythrorhizon: insights into the phylogenetic relationship among Boraginaceae species and the maternal lineages of purple gromwells.</title>
        <authorList>
            <person name="Okada T."/>
            <person name="Watanabe K."/>
        </authorList>
    </citation>
    <scope>NUCLEOTIDE SEQUENCE [LARGE SCALE GENOMIC DNA]</scope>
</reference>
<keyword evidence="2 4" id="KW-0863">Zinc-finger</keyword>
<dbReference type="Pfam" id="PF03108">
    <property type="entry name" value="DBD_Tnp_Mut"/>
    <property type="match status" value="1"/>
</dbReference>
<evidence type="ECO:0000313" key="8">
    <source>
        <dbReference type="Proteomes" id="UP001454036"/>
    </source>
</evidence>
<dbReference type="InterPro" id="IPR004332">
    <property type="entry name" value="Transposase_MuDR"/>
</dbReference>
<feature type="region of interest" description="Disordered" evidence="5">
    <location>
        <begin position="60"/>
        <end position="80"/>
    </location>
</feature>
<keyword evidence="3" id="KW-0862">Zinc</keyword>
<evidence type="ECO:0000256" key="4">
    <source>
        <dbReference type="PROSITE-ProRule" id="PRU00325"/>
    </source>
</evidence>
<feature type="domain" description="SWIM-type" evidence="6">
    <location>
        <begin position="601"/>
        <end position="642"/>
    </location>
</feature>
<evidence type="ECO:0000256" key="3">
    <source>
        <dbReference type="ARBA" id="ARBA00022833"/>
    </source>
</evidence>
<gene>
    <name evidence="7" type="ORF">LIER_05821</name>
</gene>
<organism evidence="7 8">
    <name type="scientific">Lithospermum erythrorhizon</name>
    <name type="common">Purple gromwell</name>
    <name type="synonym">Lithospermum officinale var. erythrorhizon</name>
    <dbReference type="NCBI Taxonomy" id="34254"/>
    <lineage>
        <taxon>Eukaryota</taxon>
        <taxon>Viridiplantae</taxon>
        <taxon>Streptophyta</taxon>
        <taxon>Embryophyta</taxon>
        <taxon>Tracheophyta</taxon>
        <taxon>Spermatophyta</taxon>
        <taxon>Magnoliopsida</taxon>
        <taxon>eudicotyledons</taxon>
        <taxon>Gunneridae</taxon>
        <taxon>Pentapetalae</taxon>
        <taxon>asterids</taxon>
        <taxon>lamiids</taxon>
        <taxon>Boraginales</taxon>
        <taxon>Boraginaceae</taxon>
        <taxon>Boraginoideae</taxon>
        <taxon>Lithospermeae</taxon>
        <taxon>Lithospermum</taxon>
    </lineage>
</organism>
<dbReference type="InterPro" id="IPR007527">
    <property type="entry name" value="Znf_SWIM"/>
</dbReference>
<proteinExistence type="predicted"/>
<dbReference type="Pfam" id="PF04434">
    <property type="entry name" value="SWIM"/>
    <property type="match status" value="1"/>
</dbReference>
<dbReference type="InterPro" id="IPR006564">
    <property type="entry name" value="Znf_PMZ"/>
</dbReference>